<feature type="coiled-coil region" evidence="1">
    <location>
        <begin position="30"/>
        <end position="78"/>
    </location>
</feature>
<dbReference type="OrthoDB" id="9784388at2"/>
<proteinExistence type="predicted"/>
<dbReference type="InterPro" id="IPR003743">
    <property type="entry name" value="Zf-RING_7"/>
</dbReference>
<dbReference type="EMBL" id="LKST01000001">
    <property type="protein sequence ID" value="KQB85150.1"/>
    <property type="molecule type" value="Genomic_DNA"/>
</dbReference>
<evidence type="ECO:0000259" key="2">
    <source>
        <dbReference type="Pfam" id="PF02591"/>
    </source>
</evidence>
<name>A0A0Q0U0I2_9CORY</name>
<dbReference type="PATRIC" id="fig|1544416.3.peg.292"/>
<dbReference type="AlphaFoldDB" id="A0A0Q0U0I2"/>
<feature type="domain" description="C4-type zinc ribbon" evidence="2">
    <location>
        <begin position="200"/>
        <end position="234"/>
    </location>
</feature>
<comment type="caution">
    <text evidence="3">The sequence shown here is derived from an EMBL/GenBank/DDBJ whole genome shotgun (WGS) entry which is preliminary data.</text>
</comment>
<dbReference type="Pfam" id="PF02591">
    <property type="entry name" value="Zn_ribbon_9"/>
    <property type="match status" value="1"/>
</dbReference>
<organism evidence="3 4">
    <name type="scientific">Corynebacterium oculi</name>
    <dbReference type="NCBI Taxonomy" id="1544416"/>
    <lineage>
        <taxon>Bacteria</taxon>
        <taxon>Bacillati</taxon>
        <taxon>Actinomycetota</taxon>
        <taxon>Actinomycetes</taxon>
        <taxon>Mycobacteriales</taxon>
        <taxon>Corynebacteriaceae</taxon>
        <taxon>Corynebacterium</taxon>
    </lineage>
</organism>
<evidence type="ECO:0000313" key="4">
    <source>
        <dbReference type="Proteomes" id="UP000050517"/>
    </source>
</evidence>
<dbReference type="RefSeq" id="WP_055121520.1">
    <property type="nucleotide sequence ID" value="NZ_LKST01000001.1"/>
</dbReference>
<dbReference type="STRING" id="1544416.Cocul_00288"/>
<keyword evidence="1" id="KW-0175">Coiled coil</keyword>
<evidence type="ECO:0000256" key="1">
    <source>
        <dbReference type="SAM" id="Coils"/>
    </source>
</evidence>
<accession>A0A0Q0U0I2</accession>
<evidence type="ECO:0000313" key="3">
    <source>
        <dbReference type="EMBL" id="KQB85150.1"/>
    </source>
</evidence>
<dbReference type="Proteomes" id="UP000050517">
    <property type="component" value="Unassembled WGS sequence"/>
</dbReference>
<sequence length="241" mass="27026">MKLSNSEQRALLELSTLLRSAAVVGSRPQRSAEEEEVERLRAERQRLSTAAASARMAVADMEAEILRIQDDERKLRKREREDKRELGATEDEERRRDLKHDLYSAKSRIADLMSELQEAHNEIHALRANSDVHEEKLKDLNGRIEAAEQAAVGSTPQSQEETRRARVREIEETLGEEAVAEFYRQREENAVGAAAFNGRSCGGCFIVLPAADRSEITRAPVEVVPQCPNCGSYLIRQGSAS</sequence>
<dbReference type="Gene3D" id="1.10.287.1490">
    <property type="match status" value="1"/>
</dbReference>
<feature type="coiled-coil region" evidence="1">
    <location>
        <begin position="102"/>
        <end position="150"/>
    </location>
</feature>
<gene>
    <name evidence="3" type="ORF">Cocul_00288</name>
</gene>
<reference evidence="3 4" key="1">
    <citation type="submission" date="2015-10" db="EMBL/GenBank/DDBJ databases">
        <title>Corynebacteirum lowii and Corynebacterium oculi species nova, derived from human clinical disease and and emended description of Corynebacterium mastiditis.</title>
        <authorList>
            <person name="Bernard K."/>
            <person name="Pacheco A.L."/>
            <person name="Mcdougall C."/>
            <person name="Burtx T."/>
            <person name="Weibe D."/>
            <person name="Tyler S."/>
            <person name="Olson A.B."/>
            <person name="Cnockaert M."/>
            <person name="Eguchi H."/>
            <person name="Kuwahara T."/>
            <person name="Nakayama-Imaohji H."/>
            <person name="Boudewijins M."/>
            <person name="Van Hoecke F."/>
            <person name="Bernier A.-M."/>
            <person name="Vandamme P."/>
        </authorList>
    </citation>
    <scope>NUCLEOTIDE SEQUENCE [LARGE SCALE GENOMIC DNA]</scope>
    <source>
        <strain evidence="3 4">NML 130210</strain>
    </source>
</reference>
<keyword evidence="4" id="KW-1185">Reference proteome</keyword>
<protein>
    <submittedName>
        <fullName evidence="3">Putative zinc ribbon domain protein</fullName>
    </submittedName>
</protein>